<dbReference type="InterPro" id="IPR036388">
    <property type="entry name" value="WH-like_DNA-bd_sf"/>
</dbReference>
<dbReference type="SUPFAM" id="SSF46785">
    <property type="entry name" value="Winged helix' DNA-binding domain"/>
    <property type="match status" value="1"/>
</dbReference>
<feature type="compositionally biased region" description="Polar residues" evidence="3">
    <location>
        <begin position="151"/>
        <end position="167"/>
    </location>
</feature>
<dbReference type="Proteomes" id="UP001370490">
    <property type="component" value="Unassembled WGS sequence"/>
</dbReference>
<dbReference type="FunFam" id="1.10.10.10:FF:000131">
    <property type="entry name" value="la-related protein 1B isoform X2"/>
    <property type="match status" value="1"/>
</dbReference>
<dbReference type="AlphaFoldDB" id="A0AAN8W526"/>
<feature type="compositionally biased region" description="Pro residues" evidence="3">
    <location>
        <begin position="201"/>
        <end position="213"/>
    </location>
</feature>
<feature type="region of interest" description="Disordered" evidence="3">
    <location>
        <begin position="489"/>
        <end position="554"/>
    </location>
</feature>
<feature type="region of interest" description="Disordered" evidence="3">
    <location>
        <begin position="1"/>
        <end position="324"/>
    </location>
</feature>
<dbReference type="SMART" id="SM00715">
    <property type="entry name" value="LA"/>
    <property type="match status" value="1"/>
</dbReference>
<evidence type="ECO:0000256" key="2">
    <source>
        <dbReference type="PROSITE-ProRule" id="PRU00332"/>
    </source>
</evidence>
<dbReference type="InterPro" id="IPR045180">
    <property type="entry name" value="La_dom_prot"/>
</dbReference>
<dbReference type="CDD" id="cd07323">
    <property type="entry name" value="LAM"/>
    <property type="match status" value="1"/>
</dbReference>
<evidence type="ECO:0000313" key="6">
    <source>
        <dbReference type="Proteomes" id="UP001370490"/>
    </source>
</evidence>
<evidence type="ECO:0000259" key="4">
    <source>
        <dbReference type="PROSITE" id="PS50961"/>
    </source>
</evidence>
<reference evidence="5 6" key="1">
    <citation type="submission" date="2023-12" db="EMBL/GenBank/DDBJ databases">
        <title>A high-quality genome assembly for Dillenia turbinata (Dilleniales).</title>
        <authorList>
            <person name="Chanderbali A."/>
        </authorList>
    </citation>
    <scope>NUCLEOTIDE SEQUENCE [LARGE SCALE GENOMIC DNA]</scope>
    <source>
        <strain evidence="5">LSX21</strain>
        <tissue evidence="5">Leaf</tissue>
    </source>
</reference>
<evidence type="ECO:0000256" key="1">
    <source>
        <dbReference type="ARBA" id="ARBA00022884"/>
    </source>
</evidence>
<feature type="compositionally biased region" description="Low complexity" evidence="3">
    <location>
        <begin position="168"/>
        <end position="179"/>
    </location>
</feature>
<feature type="compositionally biased region" description="Polar residues" evidence="3">
    <location>
        <begin position="1"/>
        <end position="28"/>
    </location>
</feature>
<feature type="compositionally biased region" description="Low complexity" evidence="3">
    <location>
        <begin position="86"/>
        <end position="101"/>
    </location>
</feature>
<keyword evidence="6" id="KW-1185">Reference proteome</keyword>
<dbReference type="Pfam" id="PF05383">
    <property type="entry name" value="La"/>
    <property type="match status" value="1"/>
</dbReference>
<dbReference type="PANTHER" id="PTHR22792:SF155">
    <property type="entry name" value="LA-RELATED PROTEIN 1C-LIKE"/>
    <property type="match status" value="1"/>
</dbReference>
<dbReference type="Gene3D" id="1.10.10.10">
    <property type="entry name" value="Winged helix-like DNA-binding domain superfamily/Winged helix DNA-binding domain"/>
    <property type="match status" value="1"/>
</dbReference>
<dbReference type="InterPro" id="IPR036390">
    <property type="entry name" value="WH_DNA-bd_sf"/>
</dbReference>
<dbReference type="EMBL" id="JBAMMX010000005">
    <property type="protein sequence ID" value="KAK6939312.1"/>
    <property type="molecule type" value="Genomic_DNA"/>
</dbReference>
<feature type="compositionally biased region" description="Pro residues" evidence="3">
    <location>
        <begin position="226"/>
        <end position="249"/>
    </location>
</feature>
<feature type="compositionally biased region" description="Basic residues" evidence="3">
    <location>
        <begin position="184"/>
        <end position="193"/>
    </location>
</feature>
<proteinExistence type="predicted"/>
<organism evidence="5 6">
    <name type="scientific">Dillenia turbinata</name>
    <dbReference type="NCBI Taxonomy" id="194707"/>
    <lineage>
        <taxon>Eukaryota</taxon>
        <taxon>Viridiplantae</taxon>
        <taxon>Streptophyta</taxon>
        <taxon>Embryophyta</taxon>
        <taxon>Tracheophyta</taxon>
        <taxon>Spermatophyta</taxon>
        <taxon>Magnoliopsida</taxon>
        <taxon>eudicotyledons</taxon>
        <taxon>Gunneridae</taxon>
        <taxon>Pentapetalae</taxon>
        <taxon>Dilleniales</taxon>
        <taxon>Dilleniaceae</taxon>
        <taxon>Dillenia</taxon>
    </lineage>
</organism>
<feature type="compositionally biased region" description="Low complexity" evidence="3">
    <location>
        <begin position="539"/>
        <end position="554"/>
    </location>
</feature>
<dbReference type="InterPro" id="IPR006630">
    <property type="entry name" value="La_HTH"/>
</dbReference>
<gene>
    <name evidence="5" type="ORF">RJ641_028843</name>
</gene>
<feature type="compositionally biased region" description="Low complexity" evidence="3">
    <location>
        <begin position="63"/>
        <end position="74"/>
    </location>
</feature>
<feature type="domain" description="HTH La-type RNA-binding" evidence="4">
    <location>
        <begin position="397"/>
        <end position="486"/>
    </location>
</feature>
<feature type="compositionally biased region" description="Polar residues" evidence="3">
    <location>
        <begin position="129"/>
        <end position="143"/>
    </location>
</feature>
<keyword evidence="1 2" id="KW-0694">RNA-binding</keyword>
<evidence type="ECO:0000256" key="3">
    <source>
        <dbReference type="SAM" id="MobiDB-lite"/>
    </source>
</evidence>
<protein>
    <submittedName>
        <fullName evidence="5">La-type HTH domain</fullName>
    </submittedName>
</protein>
<dbReference type="PROSITE" id="PS50961">
    <property type="entry name" value="HTH_LA"/>
    <property type="match status" value="1"/>
</dbReference>
<dbReference type="GO" id="GO:0003723">
    <property type="term" value="F:RNA binding"/>
    <property type="evidence" value="ECO:0007669"/>
    <property type="project" value="UniProtKB-UniRule"/>
</dbReference>
<evidence type="ECO:0000313" key="5">
    <source>
        <dbReference type="EMBL" id="KAK6939312.1"/>
    </source>
</evidence>
<name>A0AAN8W526_9MAGN</name>
<accession>A0AAN8W526</accession>
<comment type="caution">
    <text evidence="5">The sequence shown here is derived from an EMBL/GenBank/DDBJ whole genome shotgun (WGS) entry which is preliminary data.</text>
</comment>
<dbReference type="PANTHER" id="PTHR22792">
    <property type="entry name" value="LUPUS LA PROTEIN-RELATED"/>
    <property type="match status" value="1"/>
</dbReference>
<sequence>MAAMTDSASNTHSPKSSGFSSDGVNSPQNRRRNLPSPWAQVIRGETDAIAAIDWSPPPPSSPPNTTTTNTGTPPDESSAAVSDSTSPPENSVAESNNSNVVKKPAWNKPPNGVVEASPVMGADIWPALSESTKAPSKQSSDSPKTVPDGSVSLSQGPVISPTTHKQGSNNANPSPTTPNQQHPVRQKSMKQRHGGSSGFNRPPPPPPPPPPFPLVEMAAQNSYPRLVPPPMPMPIPMPMPVHVPVPVPESSPREPPYRNSNWDSRPTGGYASPNEHQRNNNSRRGGYGANRHGDGSYHNNHGGRRDHDRGNYEWSHPRGVGTRDVHMQSQRAPPRAFIRPPPGSGPFIPAQPVRAFGNPMSFPDMAPPVIFVPALHPDSFRPVPFVAHPPPPPPMFYPVQDHLTSSIIHQIDYYFSDVNLLKDEYLKQNMDEQGWVPITLIAGFNRVKNLTSNIQLILEALRGSTVVEVQGDKVRRRNEWMKWTSFRPCADSGSSSQGGAGKADSSSEVVQGEYLPDLTGQSHLSHGEGANKDTVPTGSDNSITTQTSSTSLSG</sequence>